<organism evidence="5 6">
    <name type="scientific">Actinomadura soli</name>
    <dbReference type="NCBI Taxonomy" id="2508997"/>
    <lineage>
        <taxon>Bacteria</taxon>
        <taxon>Bacillati</taxon>
        <taxon>Actinomycetota</taxon>
        <taxon>Actinomycetes</taxon>
        <taxon>Streptosporangiales</taxon>
        <taxon>Thermomonosporaceae</taxon>
        <taxon>Actinomadura</taxon>
    </lineage>
</organism>
<proteinExistence type="predicted"/>
<dbReference type="Pfam" id="PF00550">
    <property type="entry name" value="PP-binding"/>
    <property type="match status" value="1"/>
</dbReference>
<dbReference type="EMBL" id="VCKW01000470">
    <property type="protein sequence ID" value="TMQ85242.1"/>
    <property type="molecule type" value="Genomic_DNA"/>
</dbReference>
<dbReference type="SUPFAM" id="SSF56801">
    <property type="entry name" value="Acetyl-CoA synthetase-like"/>
    <property type="match status" value="2"/>
</dbReference>
<dbReference type="PANTHER" id="PTHR45527">
    <property type="entry name" value="NONRIBOSOMAL PEPTIDE SYNTHETASE"/>
    <property type="match status" value="1"/>
</dbReference>
<dbReference type="InterPro" id="IPR009081">
    <property type="entry name" value="PP-bd_ACP"/>
</dbReference>
<dbReference type="PROSITE" id="PS00455">
    <property type="entry name" value="AMP_BINDING"/>
    <property type="match status" value="1"/>
</dbReference>
<keyword evidence="2" id="KW-0596">Phosphopantetheine</keyword>
<dbReference type="SUPFAM" id="SSF52777">
    <property type="entry name" value="CoA-dependent acyltransferases"/>
    <property type="match status" value="2"/>
</dbReference>
<dbReference type="SUPFAM" id="SSF47336">
    <property type="entry name" value="ACP-like"/>
    <property type="match status" value="1"/>
</dbReference>
<dbReference type="Pfam" id="PF00668">
    <property type="entry name" value="Condensation"/>
    <property type="match status" value="1"/>
</dbReference>
<gene>
    <name evidence="5" type="ORF">ETD83_40735</name>
</gene>
<dbReference type="OrthoDB" id="2472181at2"/>
<dbReference type="FunFam" id="3.40.50.980:FF:000002">
    <property type="entry name" value="Enterobactin synthetase component F"/>
    <property type="match status" value="1"/>
</dbReference>
<dbReference type="InterPro" id="IPR020806">
    <property type="entry name" value="PKS_PP-bd"/>
</dbReference>
<keyword evidence="3" id="KW-0597">Phosphoprotein</keyword>
<protein>
    <submittedName>
        <fullName evidence="5">Amino acid adenylation domain-containing protein</fullName>
    </submittedName>
</protein>
<keyword evidence="6" id="KW-1185">Reference proteome</keyword>
<dbReference type="PROSITE" id="PS50075">
    <property type="entry name" value="CARRIER"/>
    <property type="match status" value="1"/>
</dbReference>
<evidence type="ECO:0000256" key="3">
    <source>
        <dbReference type="ARBA" id="ARBA00022553"/>
    </source>
</evidence>
<dbReference type="Gene3D" id="3.30.559.10">
    <property type="entry name" value="Chloramphenicol acetyltransferase-like domain"/>
    <property type="match status" value="1"/>
</dbReference>
<dbReference type="InterPro" id="IPR000873">
    <property type="entry name" value="AMP-dep_synth/lig_dom"/>
</dbReference>
<dbReference type="SMART" id="SM00823">
    <property type="entry name" value="PKS_PP"/>
    <property type="match status" value="1"/>
</dbReference>
<dbReference type="GO" id="GO:0008610">
    <property type="term" value="P:lipid biosynthetic process"/>
    <property type="evidence" value="ECO:0007669"/>
    <property type="project" value="UniProtKB-ARBA"/>
</dbReference>
<dbReference type="InterPro" id="IPR020845">
    <property type="entry name" value="AMP-binding_CS"/>
</dbReference>
<dbReference type="GO" id="GO:0043041">
    <property type="term" value="P:amino acid activation for nonribosomal peptide biosynthetic process"/>
    <property type="evidence" value="ECO:0007669"/>
    <property type="project" value="TreeGrafter"/>
</dbReference>
<dbReference type="FunFam" id="2.30.38.10:FF:000001">
    <property type="entry name" value="Non-ribosomal peptide synthetase PvdI"/>
    <property type="match status" value="1"/>
</dbReference>
<dbReference type="Pfam" id="PF13193">
    <property type="entry name" value="AMP-binding_C"/>
    <property type="match status" value="1"/>
</dbReference>
<dbReference type="FunFam" id="1.10.1200.10:FF:000016">
    <property type="entry name" value="Non-ribosomal peptide synthase"/>
    <property type="match status" value="1"/>
</dbReference>
<dbReference type="InterPro" id="IPR045851">
    <property type="entry name" value="AMP-bd_C_sf"/>
</dbReference>
<dbReference type="Gene3D" id="3.30.559.30">
    <property type="entry name" value="Nonribosomal peptide synthetase, condensation domain"/>
    <property type="match status" value="1"/>
</dbReference>
<dbReference type="GO" id="GO:0003824">
    <property type="term" value="F:catalytic activity"/>
    <property type="evidence" value="ECO:0007669"/>
    <property type="project" value="InterPro"/>
</dbReference>
<dbReference type="GO" id="GO:0072330">
    <property type="term" value="P:monocarboxylic acid biosynthetic process"/>
    <property type="evidence" value="ECO:0007669"/>
    <property type="project" value="UniProtKB-ARBA"/>
</dbReference>
<dbReference type="InterPro" id="IPR023213">
    <property type="entry name" value="CAT-like_dom_sf"/>
</dbReference>
<evidence type="ECO:0000259" key="4">
    <source>
        <dbReference type="PROSITE" id="PS50075"/>
    </source>
</evidence>
<feature type="non-terminal residue" evidence="5">
    <location>
        <position position="1090"/>
    </location>
</feature>
<dbReference type="CDD" id="cd19544">
    <property type="entry name" value="E-C_NRPS"/>
    <property type="match status" value="1"/>
</dbReference>
<dbReference type="RefSeq" id="WP_138650592.1">
    <property type="nucleotide sequence ID" value="NZ_VCKW01000470.1"/>
</dbReference>
<dbReference type="GO" id="GO:0031177">
    <property type="term" value="F:phosphopantetheine binding"/>
    <property type="evidence" value="ECO:0007669"/>
    <property type="project" value="InterPro"/>
</dbReference>
<dbReference type="Proteomes" id="UP000309174">
    <property type="component" value="Unassembled WGS sequence"/>
</dbReference>
<dbReference type="NCBIfam" id="TIGR01733">
    <property type="entry name" value="AA-adenyl-dom"/>
    <property type="match status" value="1"/>
</dbReference>
<comment type="caution">
    <text evidence="5">The sequence shown here is derived from an EMBL/GenBank/DDBJ whole genome shotgun (WGS) entry which is preliminary data.</text>
</comment>
<dbReference type="InterPro" id="IPR036736">
    <property type="entry name" value="ACP-like_sf"/>
</dbReference>
<dbReference type="PANTHER" id="PTHR45527:SF1">
    <property type="entry name" value="FATTY ACID SYNTHASE"/>
    <property type="match status" value="1"/>
</dbReference>
<reference evidence="5 6" key="1">
    <citation type="submission" date="2019-05" db="EMBL/GenBank/DDBJ databases">
        <title>Draft genome sequence of Actinomadura sp. 14C53.</title>
        <authorList>
            <person name="Saricaoglu S."/>
            <person name="Isik K."/>
        </authorList>
    </citation>
    <scope>NUCLEOTIDE SEQUENCE [LARGE SCALE GENOMIC DNA]</scope>
    <source>
        <strain evidence="5 6">14C53</strain>
    </source>
</reference>
<dbReference type="FunFam" id="3.30.300.30:FF:000010">
    <property type="entry name" value="Enterobactin synthetase component F"/>
    <property type="match status" value="1"/>
</dbReference>
<dbReference type="AlphaFoldDB" id="A0A5C4IYE3"/>
<evidence type="ECO:0000313" key="6">
    <source>
        <dbReference type="Proteomes" id="UP000309174"/>
    </source>
</evidence>
<sequence>VLKAGAAYLPVDPGYPAGRVALLLEDAAPVVVLDDPAVVADWSQPDHGSSDAVAGVVDSDSAAYVIFTSGSTGRPKGVVVSHRSIVNRLVWMRDHYRFGVGDRVLQKTPTVFDVSVWELFCPLISGGALVVARPGGHRDPGYVADLMREQRVSVVHFVPSMLEAFLLHPDVGELPDLRLVVCSGEALSAEAQSRFFTTFGEVELHNLYGPTEAAVDVTAWHCDPAQTGGLVPIGGPVANTRVFVLDDALAPVPAGVTGELYLAGVQLARGYVGRAGLSGERFVACPFGSGERMYRTGDLVRWRPDGQLVFLGRVDQQVKIRGFRIEPGEIETALLAHPDVAQTAVVAREDAPGDKRLVAYLVPANPGVPLDADAIREFAGRRLPEYMVPSAVVVLDALPLTVNGKLDRGALPAPEYGGGEGRGPATVREEVLCTTFAEVLGVESVGVDDDFFRLGGHSLLAVSLVERLRTRGLSVSLRALLETPTPAGLARAVEAEVVSVPENLIPADAQHITPDMLPLVDLTPAETEQVVAGVEGGAANVADIYPLAPLQEGLLFHHLLAGGGADAYVTVRGVAFDSRPRLDEFARALQQVVDRHDIYRTGVVWEGLSEPVQVVLRNAELAVVEEELDVRSSDPAAMAEALLAVTGSAMDLSRAPLMDLHITEMADGRWLGVVRMHHMVEDNLGIDLLMQELRAILAGQADQLPPALPFRNFVAQAREISRADHERFFAELLGDVTEPTAPFGQLDVLQDGTDAVSALVPVPDEVVVDLQQVAQRLGVSPATVLHVAWARVLATLSGRDDVVFGTVLSGRMNAGTGADRVLGPFINTLPVRLRTGRVGVRAAIEQMRTQLAALLQHEHAPLAVAQQASGIVGNTPLFTSLFNYRHASLASDDSAQRAVEGVQTVFGQERTNYPLSVAVNDDGPAGLSFSVVAIDPIDPQAVGNLLRIAVTNLVDALLGGEDSALTAVEILDPAERERLIVEWNNTGSGSGVPDVTVGGLFEGRVAAAPGAVAVLEGDVETSYAELDARAAGLVGVLAGLGVGRGSVVGLCLPRGVDVVAAVLAVWRVGAAYVPVDPAVPAERIAFMLAD</sequence>
<dbReference type="InterPro" id="IPR010071">
    <property type="entry name" value="AA_adenyl_dom"/>
</dbReference>
<dbReference type="Gene3D" id="3.30.300.30">
    <property type="match status" value="1"/>
</dbReference>
<dbReference type="Pfam" id="PF00501">
    <property type="entry name" value="AMP-binding"/>
    <property type="match status" value="2"/>
</dbReference>
<dbReference type="Gene3D" id="3.40.50.1820">
    <property type="entry name" value="alpha/beta hydrolase"/>
    <property type="match status" value="1"/>
</dbReference>
<dbReference type="CDD" id="cd17646">
    <property type="entry name" value="A_NRPS_AB3403-like"/>
    <property type="match status" value="1"/>
</dbReference>
<dbReference type="InterPro" id="IPR025110">
    <property type="entry name" value="AMP-bd_C"/>
</dbReference>
<evidence type="ECO:0000313" key="5">
    <source>
        <dbReference type="EMBL" id="TMQ85242.1"/>
    </source>
</evidence>
<feature type="domain" description="Carrier" evidence="4">
    <location>
        <begin position="423"/>
        <end position="497"/>
    </location>
</feature>
<dbReference type="GO" id="GO:0044550">
    <property type="term" value="P:secondary metabolite biosynthetic process"/>
    <property type="evidence" value="ECO:0007669"/>
    <property type="project" value="TreeGrafter"/>
</dbReference>
<accession>A0A5C4IYE3</accession>
<evidence type="ECO:0000256" key="2">
    <source>
        <dbReference type="ARBA" id="ARBA00022450"/>
    </source>
</evidence>
<dbReference type="InterPro" id="IPR042099">
    <property type="entry name" value="ANL_N_sf"/>
</dbReference>
<feature type="non-terminal residue" evidence="5">
    <location>
        <position position="1"/>
    </location>
</feature>
<comment type="cofactor">
    <cofactor evidence="1">
        <name>pantetheine 4'-phosphate</name>
        <dbReference type="ChEBI" id="CHEBI:47942"/>
    </cofactor>
</comment>
<dbReference type="Gene3D" id="3.40.50.12780">
    <property type="entry name" value="N-terminal domain of ligase-like"/>
    <property type="match status" value="2"/>
</dbReference>
<evidence type="ECO:0000256" key="1">
    <source>
        <dbReference type="ARBA" id="ARBA00001957"/>
    </source>
</evidence>
<dbReference type="InterPro" id="IPR001242">
    <property type="entry name" value="Condensation_dom"/>
</dbReference>
<name>A0A5C4IYE3_9ACTN</name>
<dbReference type="InterPro" id="IPR029058">
    <property type="entry name" value="AB_hydrolase_fold"/>
</dbReference>
<dbReference type="GO" id="GO:0005737">
    <property type="term" value="C:cytoplasm"/>
    <property type="evidence" value="ECO:0007669"/>
    <property type="project" value="TreeGrafter"/>
</dbReference>